<proteinExistence type="inferred from homology"/>
<protein>
    <recommendedName>
        <fullName evidence="9">Membrane fusion protein (MFP) family protein</fullName>
    </recommendedName>
</protein>
<dbReference type="NCBIfam" id="TIGR01843">
    <property type="entry name" value="type_I_hlyD"/>
    <property type="match status" value="1"/>
</dbReference>
<comment type="similarity">
    <text evidence="2 9">Belongs to the membrane fusion protein (MFP) (TC 8.A.1) family.</text>
</comment>
<reference evidence="12 13" key="1">
    <citation type="submission" date="2022-04" db="EMBL/GenBank/DDBJ databases">
        <title>Roseobacter sp. WL0113 is a bacterium isolated from neritic sediment.</title>
        <authorList>
            <person name="Wang L."/>
            <person name="He W."/>
            <person name="Zhang D.-F."/>
        </authorList>
    </citation>
    <scope>NUCLEOTIDE SEQUENCE [LARGE SCALE GENOMIC DNA]</scope>
    <source>
        <strain evidence="12 13">WL0113</strain>
    </source>
</reference>
<dbReference type="RefSeq" id="WP_263845872.1">
    <property type="nucleotide sequence ID" value="NZ_JALIEB010000018.1"/>
</dbReference>
<feature type="coiled-coil region" evidence="10">
    <location>
        <begin position="225"/>
        <end position="302"/>
    </location>
</feature>
<dbReference type="PRINTS" id="PR01490">
    <property type="entry name" value="RTXTOXIND"/>
</dbReference>
<name>A0ABT3BJA5_9RHOB</name>
<evidence type="ECO:0000256" key="4">
    <source>
        <dbReference type="ARBA" id="ARBA00022475"/>
    </source>
</evidence>
<evidence type="ECO:0000256" key="9">
    <source>
        <dbReference type="RuleBase" id="RU365093"/>
    </source>
</evidence>
<keyword evidence="6 9" id="KW-0812">Transmembrane</keyword>
<keyword evidence="13" id="KW-1185">Reference proteome</keyword>
<evidence type="ECO:0000256" key="7">
    <source>
        <dbReference type="ARBA" id="ARBA00022989"/>
    </source>
</evidence>
<dbReference type="PANTHER" id="PTHR30386:SF26">
    <property type="entry name" value="TRANSPORT PROTEIN COMB"/>
    <property type="match status" value="1"/>
</dbReference>
<keyword evidence="4 9" id="KW-1003">Cell membrane</keyword>
<dbReference type="EMBL" id="JALIEB010000018">
    <property type="protein sequence ID" value="MCV3273660.1"/>
    <property type="molecule type" value="Genomic_DNA"/>
</dbReference>
<evidence type="ECO:0000259" key="11">
    <source>
        <dbReference type="Pfam" id="PF26002"/>
    </source>
</evidence>
<organism evidence="12 13">
    <name type="scientific">Roseobacter sinensis</name>
    <dbReference type="NCBI Taxonomy" id="2931391"/>
    <lineage>
        <taxon>Bacteria</taxon>
        <taxon>Pseudomonadati</taxon>
        <taxon>Pseudomonadota</taxon>
        <taxon>Alphaproteobacteria</taxon>
        <taxon>Rhodobacterales</taxon>
        <taxon>Roseobacteraceae</taxon>
        <taxon>Roseobacter</taxon>
    </lineage>
</organism>
<evidence type="ECO:0000256" key="3">
    <source>
        <dbReference type="ARBA" id="ARBA00022448"/>
    </source>
</evidence>
<keyword evidence="7 9" id="KW-1133">Transmembrane helix</keyword>
<comment type="caution">
    <text evidence="12">The sequence shown here is derived from an EMBL/GenBank/DDBJ whole genome shotgun (WGS) entry which is preliminary data.</text>
</comment>
<comment type="subcellular location">
    <subcellularLocation>
        <location evidence="1 9">Cell inner membrane</location>
        <topology evidence="1 9">Single-pass membrane protein</topology>
    </subcellularLocation>
</comment>
<gene>
    <name evidence="12" type="ORF">MUB52_19685</name>
</gene>
<dbReference type="Proteomes" id="UP001208690">
    <property type="component" value="Unassembled WGS sequence"/>
</dbReference>
<keyword evidence="3 9" id="KW-0813">Transport</keyword>
<keyword evidence="8 9" id="KW-0472">Membrane</keyword>
<evidence type="ECO:0000256" key="8">
    <source>
        <dbReference type="ARBA" id="ARBA00023136"/>
    </source>
</evidence>
<dbReference type="Pfam" id="PF26002">
    <property type="entry name" value="Beta-barrel_AprE"/>
    <property type="match status" value="1"/>
</dbReference>
<accession>A0ABT3BJA5</accession>
<evidence type="ECO:0000256" key="10">
    <source>
        <dbReference type="SAM" id="Coils"/>
    </source>
</evidence>
<evidence type="ECO:0000256" key="5">
    <source>
        <dbReference type="ARBA" id="ARBA00022519"/>
    </source>
</evidence>
<dbReference type="InterPro" id="IPR058982">
    <property type="entry name" value="Beta-barrel_AprE"/>
</dbReference>
<keyword evidence="10" id="KW-0175">Coiled coil</keyword>
<evidence type="ECO:0000256" key="6">
    <source>
        <dbReference type="ARBA" id="ARBA00022692"/>
    </source>
</evidence>
<evidence type="ECO:0000256" key="2">
    <source>
        <dbReference type="ARBA" id="ARBA00009477"/>
    </source>
</evidence>
<evidence type="ECO:0000256" key="1">
    <source>
        <dbReference type="ARBA" id="ARBA00004377"/>
    </source>
</evidence>
<keyword evidence="5 9" id="KW-0997">Cell inner membrane</keyword>
<dbReference type="Gene3D" id="2.40.50.100">
    <property type="match status" value="1"/>
</dbReference>
<evidence type="ECO:0000313" key="12">
    <source>
        <dbReference type="EMBL" id="MCV3273660.1"/>
    </source>
</evidence>
<sequence length="460" mass="51394">MRDGFGYRRTAELARQEGRPREAVDRRALDFQPDAVEVELRRVPMAARVALYAILSMIAAALLWAWWAEIDRTVTARGKLVSQSRTIVKQPYRPSVIRTLDVRAGDVVQKGDIIASLDPTLTEADQGQLQARAALLSAELARLEAESAGERFAPEVAGRDAVAQQAALFQTRELEKAAALEGFAARLKTLDSQAAVAAAQEAQIVASLTLAETKLETAARLVARNAGSQITQQEAETEVEKLRAQQREKIVEAEGYRRQQRVVENERLQYLSSRATEIEDRRLEVKNDLEQLQFEIRKANRVAEFDAFYAETDGVIMDVTQKSVGSVVETAEVLFTLVPTDEGLDIELELSAEDIGWVHLGQAVRAKLDPFPFQRHGTLRGELTSISPDAFQREMNGRTEVYYRVRVAITENQLRNLPDGFRLVPGITTTAEIRIGDRTVLSYLTDPFHRALDESLREPN</sequence>
<dbReference type="Gene3D" id="2.40.30.170">
    <property type="match status" value="1"/>
</dbReference>
<dbReference type="PANTHER" id="PTHR30386">
    <property type="entry name" value="MEMBRANE FUSION SUBUNIT OF EMRAB-TOLC MULTIDRUG EFFLUX PUMP"/>
    <property type="match status" value="1"/>
</dbReference>
<feature type="domain" description="AprE-like beta-barrel" evidence="11">
    <location>
        <begin position="346"/>
        <end position="435"/>
    </location>
</feature>
<evidence type="ECO:0000313" key="13">
    <source>
        <dbReference type="Proteomes" id="UP001208690"/>
    </source>
</evidence>
<dbReference type="InterPro" id="IPR050739">
    <property type="entry name" value="MFP"/>
</dbReference>
<feature type="transmembrane region" description="Helical" evidence="9">
    <location>
        <begin position="49"/>
        <end position="67"/>
    </location>
</feature>
<dbReference type="InterPro" id="IPR010129">
    <property type="entry name" value="T1SS_HlyD"/>
</dbReference>